<sequence>MYITITRQHMGNTFSQSSADFVAYLEKENEGKHHELREPFFDQFNDRVDAKTLVQEIDANTDRLKRTEPKFYSITINPSQKELRAMNNDPALLRHYVREVMKDYAASFNREKPVTVDRIKYYAKIEHQRLYKGRDREIQENRKYKAEIAKLQNDIRKVERGESQGDSQKMQRRIERFFEKMPHKIDGKPIEEGMKKPGHQMHVHIVMSRKDVTNRHSLSPGSSYKASEADLNGKPEKRGFRRDEFFEKAEKTFDRTFGHQRNYVESYKGRNLLDKDPKAFFAQLIKLPTNERAAALKILGKAGAKVPLHNIPKSKVELAKKTLEQLKKGIDIAQKSSSIGV</sequence>
<accession>A0A285MUR0</accession>
<dbReference type="RefSeq" id="WP_097045038.1">
    <property type="nucleotide sequence ID" value="NZ_OBEH01000002.1"/>
</dbReference>
<name>A0A285MUR0_9FLAO</name>
<feature type="coiled-coil region" evidence="1">
    <location>
        <begin position="134"/>
        <end position="161"/>
    </location>
</feature>
<evidence type="ECO:0008006" key="5">
    <source>
        <dbReference type="Google" id="ProtNLM"/>
    </source>
</evidence>
<dbReference type="Proteomes" id="UP000219048">
    <property type="component" value="Unassembled WGS sequence"/>
</dbReference>
<keyword evidence="4" id="KW-1185">Reference proteome</keyword>
<evidence type="ECO:0000313" key="4">
    <source>
        <dbReference type="Proteomes" id="UP000219048"/>
    </source>
</evidence>
<keyword evidence="1" id="KW-0175">Coiled coil</keyword>
<feature type="compositionally biased region" description="Polar residues" evidence="2">
    <location>
        <begin position="215"/>
        <end position="225"/>
    </location>
</feature>
<dbReference type="NCBIfam" id="NF041495">
    <property type="entry name" value="MobB_relaxase"/>
    <property type="match status" value="1"/>
</dbReference>
<dbReference type="Pfam" id="PF18976">
    <property type="entry name" value="DUF5712"/>
    <property type="match status" value="1"/>
</dbReference>
<organism evidence="3 4">
    <name type="scientific">Flagellimonas pacifica</name>
    <dbReference type="NCBI Taxonomy" id="1247520"/>
    <lineage>
        <taxon>Bacteria</taxon>
        <taxon>Pseudomonadati</taxon>
        <taxon>Bacteroidota</taxon>
        <taxon>Flavobacteriia</taxon>
        <taxon>Flavobacteriales</taxon>
        <taxon>Flavobacteriaceae</taxon>
        <taxon>Flagellimonas</taxon>
    </lineage>
</organism>
<evidence type="ECO:0000256" key="1">
    <source>
        <dbReference type="SAM" id="Coils"/>
    </source>
</evidence>
<dbReference type="InterPro" id="IPR043766">
    <property type="entry name" value="BfmA-like"/>
</dbReference>
<evidence type="ECO:0000313" key="3">
    <source>
        <dbReference type="EMBL" id="SNY99546.1"/>
    </source>
</evidence>
<reference evidence="4" key="1">
    <citation type="submission" date="2017-09" db="EMBL/GenBank/DDBJ databases">
        <authorList>
            <person name="Varghese N."/>
            <person name="Submissions S."/>
        </authorList>
    </citation>
    <scope>NUCLEOTIDE SEQUENCE [LARGE SCALE GENOMIC DNA]</scope>
    <source>
        <strain evidence="4">DSM 25885</strain>
    </source>
</reference>
<protein>
    <recommendedName>
        <fullName evidence="5">Mobilization protein</fullName>
    </recommendedName>
</protein>
<dbReference type="AlphaFoldDB" id="A0A285MUR0"/>
<evidence type="ECO:0000256" key="2">
    <source>
        <dbReference type="SAM" id="MobiDB-lite"/>
    </source>
</evidence>
<proteinExistence type="predicted"/>
<dbReference type="OrthoDB" id="1404627at2"/>
<dbReference type="EMBL" id="OBEH01000002">
    <property type="protein sequence ID" value="SNY99546.1"/>
    <property type="molecule type" value="Genomic_DNA"/>
</dbReference>
<feature type="region of interest" description="Disordered" evidence="2">
    <location>
        <begin position="213"/>
        <end position="236"/>
    </location>
</feature>
<gene>
    <name evidence="3" type="ORF">SAMN06265377_1357</name>
</gene>
<feature type="compositionally biased region" description="Basic and acidic residues" evidence="2">
    <location>
        <begin position="227"/>
        <end position="236"/>
    </location>
</feature>
<dbReference type="InterPro" id="IPR048098">
    <property type="entry name" value="MobB"/>
</dbReference>